<dbReference type="FunFam" id="3.40.50.1000:FF:000022">
    <property type="entry name" value="Phosphoglycolate phosphatase"/>
    <property type="match status" value="1"/>
</dbReference>
<keyword evidence="1" id="KW-0378">Hydrolase</keyword>
<evidence type="ECO:0000313" key="1">
    <source>
        <dbReference type="EMBL" id="GGE04402.1"/>
    </source>
</evidence>
<dbReference type="NCBIfam" id="TIGR01509">
    <property type="entry name" value="HAD-SF-IA-v3"/>
    <property type="match status" value="1"/>
</dbReference>
<dbReference type="PANTHER" id="PTHR43434">
    <property type="entry name" value="PHOSPHOGLYCOLATE PHOSPHATASE"/>
    <property type="match status" value="1"/>
</dbReference>
<dbReference type="InterPro" id="IPR041492">
    <property type="entry name" value="HAD_2"/>
</dbReference>
<dbReference type="GO" id="GO:0008967">
    <property type="term" value="F:phosphoglycolate phosphatase activity"/>
    <property type="evidence" value="ECO:0007669"/>
    <property type="project" value="TreeGrafter"/>
</dbReference>
<name>A0A8J2VD33_9BACL</name>
<dbReference type="InterPro" id="IPR006439">
    <property type="entry name" value="HAD-SF_hydro_IA"/>
</dbReference>
<dbReference type="PANTHER" id="PTHR43434:SF26">
    <property type="entry name" value="PYROPHOSPHATASE PPAX"/>
    <property type="match status" value="1"/>
</dbReference>
<dbReference type="AlphaFoldDB" id="A0A8J2VD33"/>
<dbReference type="SFLD" id="SFLDS00003">
    <property type="entry name" value="Haloacid_Dehalogenase"/>
    <property type="match status" value="1"/>
</dbReference>
<dbReference type="Pfam" id="PF13419">
    <property type="entry name" value="HAD_2"/>
    <property type="match status" value="1"/>
</dbReference>
<dbReference type="GO" id="GO:0005829">
    <property type="term" value="C:cytosol"/>
    <property type="evidence" value="ECO:0007669"/>
    <property type="project" value="TreeGrafter"/>
</dbReference>
<dbReference type="GO" id="GO:0006281">
    <property type="term" value="P:DNA repair"/>
    <property type="evidence" value="ECO:0007669"/>
    <property type="project" value="TreeGrafter"/>
</dbReference>
<dbReference type="NCBIfam" id="TIGR01549">
    <property type="entry name" value="HAD-SF-IA-v1"/>
    <property type="match status" value="1"/>
</dbReference>
<dbReference type="Proteomes" id="UP000625210">
    <property type="component" value="Unassembled WGS sequence"/>
</dbReference>
<protein>
    <submittedName>
        <fullName evidence="1">Hydrolase</fullName>
    </submittedName>
</protein>
<evidence type="ECO:0000313" key="2">
    <source>
        <dbReference type="Proteomes" id="UP000625210"/>
    </source>
</evidence>
<dbReference type="InterPro" id="IPR023214">
    <property type="entry name" value="HAD_sf"/>
</dbReference>
<dbReference type="InterPro" id="IPR050155">
    <property type="entry name" value="HAD-like_hydrolase_sf"/>
</dbReference>
<reference evidence="1" key="2">
    <citation type="submission" date="2020-09" db="EMBL/GenBank/DDBJ databases">
        <authorList>
            <person name="Sun Q."/>
            <person name="Zhou Y."/>
        </authorList>
    </citation>
    <scope>NUCLEOTIDE SEQUENCE</scope>
    <source>
        <strain evidence="1">CGMCC 1.15179</strain>
    </source>
</reference>
<dbReference type="Gene3D" id="3.40.50.1000">
    <property type="entry name" value="HAD superfamily/HAD-like"/>
    <property type="match status" value="1"/>
</dbReference>
<dbReference type="InterPro" id="IPR036412">
    <property type="entry name" value="HAD-like_sf"/>
</dbReference>
<gene>
    <name evidence="1" type="ORF">GCM10011571_01750</name>
</gene>
<dbReference type="RefSeq" id="WP_188646042.1">
    <property type="nucleotide sequence ID" value="NZ_BMHQ01000001.1"/>
</dbReference>
<dbReference type="SFLD" id="SFLDG01135">
    <property type="entry name" value="C1.5.6:_HAD__Beta-PGM__Phospha"/>
    <property type="match status" value="1"/>
</dbReference>
<dbReference type="Gene3D" id="1.10.150.240">
    <property type="entry name" value="Putative phosphatase, domain 2"/>
    <property type="match status" value="1"/>
</dbReference>
<organism evidence="1 2">
    <name type="scientific">Marinithermofilum abyssi</name>
    <dbReference type="NCBI Taxonomy" id="1571185"/>
    <lineage>
        <taxon>Bacteria</taxon>
        <taxon>Bacillati</taxon>
        <taxon>Bacillota</taxon>
        <taxon>Bacilli</taxon>
        <taxon>Bacillales</taxon>
        <taxon>Thermoactinomycetaceae</taxon>
        <taxon>Marinithermofilum</taxon>
    </lineage>
</organism>
<dbReference type="PRINTS" id="PR00413">
    <property type="entry name" value="HADHALOGNASE"/>
</dbReference>
<comment type="caution">
    <text evidence="1">The sequence shown here is derived from an EMBL/GenBank/DDBJ whole genome shotgun (WGS) entry which is preliminary data.</text>
</comment>
<reference evidence="1" key="1">
    <citation type="journal article" date="2014" name="Int. J. Syst. Evol. Microbiol.">
        <title>Complete genome sequence of Corynebacterium casei LMG S-19264T (=DSM 44701T), isolated from a smear-ripened cheese.</title>
        <authorList>
            <consortium name="US DOE Joint Genome Institute (JGI-PGF)"/>
            <person name="Walter F."/>
            <person name="Albersmeier A."/>
            <person name="Kalinowski J."/>
            <person name="Ruckert C."/>
        </authorList>
    </citation>
    <scope>NUCLEOTIDE SEQUENCE</scope>
    <source>
        <strain evidence="1">CGMCC 1.15179</strain>
    </source>
</reference>
<sequence>MKYRTVLFDLDGTLLDTNDLILASFMYTLEHHCPGRYTEKDVLACMGEPLYEQMKRFGGEEQAEAMVKTYREHNIAHHDDYVQAFPGVIKTVRRLKEEGVTMGIVSNKQRVTVEMGLDLTGLTPFMSTVVCFGDTPAPKPDPAPVKLALDQLQAEPDSALMVGDSKFDILAAQAAGVDSAAVAWSLHADDSLRALSPDYVLDTMGDLLTVLDVGRQREGDSDEKNRTVSR</sequence>
<dbReference type="NCBIfam" id="NF009804">
    <property type="entry name" value="PRK13288.1"/>
    <property type="match status" value="1"/>
</dbReference>
<dbReference type="InterPro" id="IPR023198">
    <property type="entry name" value="PGP-like_dom2"/>
</dbReference>
<dbReference type="SUPFAM" id="SSF56784">
    <property type="entry name" value="HAD-like"/>
    <property type="match status" value="1"/>
</dbReference>
<accession>A0A8J2VD33</accession>
<keyword evidence="2" id="KW-1185">Reference proteome</keyword>
<dbReference type="SFLD" id="SFLDG01129">
    <property type="entry name" value="C1.5:_HAD__Beta-PGM__Phosphata"/>
    <property type="match status" value="1"/>
</dbReference>
<dbReference type="EMBL" id="BMHQ01000001">
    <property type="protein sequence ID" value="GGE04402.1"/>
    <property type="molecule type" value="Genomic_DNA"/>
</dbReference>
<proteinExistence type="predicted"/>